<dbReference type="Proteomes" id="UP001054837">
    <property type="component" value="Unassembled WGS sequence"/>
</dbReference>
<name>A0AAV4VR31_9ARAC</name>
<evidence type="ECO:0000313" key="2">
    <source>
        <dbReference type="Proteomes" id="UP001054837"/>
    </source>
</evidence>
<gene>
    <name evidence="1" type="ORF">CDAR_305851</name>
</gene>
<organism evidence="1 2">
    <name type="scientific">Caerostris darwini</name>
    <dbReference type="NCBI Taxonomy" id="1538125"/>
    <lineage>
        <taxon>Eukaryota</taxon>
        <taxon>Metazoa</taxon>
        <taxon>Ecdysozoa</taxon>
        <taxon>Arthropoda</taxon>
        <taxon>Chelicerata</taxon>
        <taxon>Arachnida</taxon>
        <taxon>Araneae</taxon>
        <taxon>Araneomorphae</taxon>
        <taxon>Entelegynae</taxon>
        <taxon>Araneoidea</taxon>
        <taxon>Araneidae</taxon>
        <taxon>Caerostris</taxon>
    </lineage>
</organism>
<accession>A0AAV4VR31</accession>
<evidence type="ECO:0000313" key="1">
    <source>
        <dbReference type="EMBL" id="GIY72862.1"/>
    </source>
</evidence>
<comment type="caution">
    <text evidence="1">The sequence shown here is derived from an EMBL/GenBank/DDBJ whole genome shotgun (WGS) entry which is preliminary data.</text>
</comment>
<reference evidence="1 2" key="1">
    <citation type="submission" date="2021-06" db="EMBL/GenBank/DDBJ databases">
        <title>Caerostris darwini draft genome.</title>
        <authorList>
            <person name="Kono N."/>
            <person name="Arakawa K."/>
        </authorList>
    </citation>
    <scope>NUCLEOTIDE SEQUENCE [LARGE SCALE GENOMIC DNA]</scope>
</reference>
<dbReference type="EMBL" id="BPLQ01013528">
    <property type="protein sequence ID" value="GIY72862.1"/>
    <property type="molecule type" value="Genomic_DNA"/>
</dbReference>
<proteinExistence type="predicted"/>
<keyword evidence="2" id="KW-1185">Reference proteome</keyword>
<dbReference type="AlphaFoldDB" id="A0AAV4VR31"/>
<sequence length="99" mass="11154">MTAEAQMTPGNDKADERELHLSSLVAGRHSRSCIQLLVEFTLSPLATCTSRTMLVIHFSLRPKSWSRESHILPSSEQFVESPGELCRRWVVPSYLKGVK</sequence>
<protein>
    <submittedName>
        <fullName evidence="1">Uncharacterized protein</fullName>
    </submittedName>
</protein>